<dbReference type="SUPFAM" id="SSF140453">
    <property type="entry name" value="EsxAB dimer-like"/>
    <property type="match status" value="1"/>
</dbReference>
<keyword evidence="2" id="KW-1185">Reference proteome</keyword>
<dbReference type="InterPro" id="IPR038332">
    <property type="entry name" value="PPE_sf"/>
</dbReference>
<accession>A0A4Q7KQU9</accession>
<dbReference type="AlphaFoldDB" id="A0A4Q7KQU9"/>
<protein>
    <submittedName>
        <fullName evidence="1">Uncharacterized protein</fullName>
    </submittedName>
</protein>
<dbReference type="Proteomes" id="UP000294257">
    <property type="component" value="Unassembled WGS sequence"/>
</dbReference>
<name>A0A4Q7KQU9_9PSEU</name>
<dbReference type="EMBL" id="SGWQ01000004">
    <property type="protein sequence ID" value="RZS39228.1"/>
    <property type="molecule type" value="Genomic_DNA"/>
</dbReference>
<organism evidence="1 2">
    <name type="scientific">Herbihabitans rhizosphaerae</name>
    <dbReference type="NCBI Taxonomy" id="1872711"/>
    <lineage>
        <taxon>Bacteria</taxon>
        <taxon>Bacillati</taxon>
        <taxon>Actinomycetota</taxon>
        <taxon>Actinomycetes</taxon>
        <taxon>Pseudonocardiales</taxon>
        <taxon>Pseudonocardiaceae</taxon>
        <taxon>Herbihabitans</taxon>
    </lineage>
</organism>
<gene>
    <name evidence="1" type="ORF">EV193_104444</name>
</gene>
<dbReference type="InterPro" id="IPR036689">
    <property type="entry name" value="ESAT-6-like_sf"/>
</dbReference>
<evidence type="ECO:0000313" key="1">
    <source>
        <dbReference type="EMBL" id="RZS39228.1"/>
    </source>
</evidence>
<comment type="caution">
    <text evidence="1">The sequence shown here is derived from an EMBL/GenBank/DDBJ whole genome shotgun (WGS) entry which is preliminary data.</text>
</comment>
<dbReference type="Gene3D" id="1.20.1260.20">
    <property type="entry name" value="PPE superfamily"/>
    <property type="match status" value="1"/>
</dbReference>
<proteinExistence type="predicted"/>
<evidence type="ECO:0000313" key="2">
    <source>
        <dbReference type="Proteomes" id="UP000294257"/>
    </source>
</evidence>
<reference evidence="1 2" key="1">
    <citation type="submission" date="2019-02" db="EMBL/GenBank/DDBJ databases">
        <title>Genomic Encyclopedia of Type Strains, Phase IV (KMG-IV): sequencing the most valuable type-strain genomes for metagenomic binning, comparative biology and taxonomic classification.</title>
        <authorList>
            <person name="Goeker M."/>
        </authorList>
    </citation>
    <scope>NUCLEOTIDE SEQUENCE [LARGE SCALE GENOMIC DNA]</scope>
    <source>
        <strain evidence="1 2">DSM 101727</strain>
    </source>
</reference>
<sequence>MINTKIDGDPASCRATAHWLGQVSGGVHQAGGALHGARGASESCWKGPAGEAFRASALFRGQDADELTKIADRAKQALTVFAGDLDTVRARMVQARDVATRGGLVVTPDGVLPPGPAPGPAPRVPDTPITPDAQRTLNQAISTHTAAVTSHLQQVKAYHEARATVDDARRIEADAHNKLRGALEPTKYQASTLKIVSVSVASGTLSSIKSIHSTAHDLIKLADDLDTQAIRYSSTTAFDHAGRIHAARFAQASMQGAQNSRTLANRILTPVAQLPDSLRKGIAGSPGDLVAVTRHSSPWLKGTQKVLKGLPYIGTAFTISMAGVDVANGKPAGQAAAETAGGIAGGVAGGAAGGAVLGSVFPGVGTVIGGVVGGAVGGIVTAFGIGKIFG</sequence>